<dbReference type="EMBL" id="DS028133">
    <property type="protein sequence ID" value="EEY56152.1"/>
    <property type="molecule type" value="Genomic_DNA"/>
</dbReference>
<dbReference type="GeneID" id="9462198"/>
<gene>
    <name evidence="1" type="ORF">PITG_08938</name>
</gene>
<sequence>MEIAQKEATMMDSEHVPCILVWAIREYSVMADSQNTFVTEQWPGVSDGPVVVTQCGSSKPVEPLWDGTKLKKGEAKSANLDGVSSCGLACGQTKIGGTRIVRAVWRAAKTKTGGAKRGRAQFGIGGVEHNQFGDRGCTGDTSDATEPYDRVRHIVRDVGQDWHE</sequence>
<dbReference type="RefSeq" id="XP_002902982.1">
    <property type="nucleotide sequence ID" value="XM_002902936.1"/>
</dbReference>
<dbReference type="AlphaFoldDB" id="D0NDJ5"/>
<dbReference type="HOGENOM" id="CLU_1622219_0_0_1"/>
<evidence type="ECO:0000313" key="1">
    <source>
        <dbReference type="EMBL" id="EEY56152.1"/>
    </source>
</evidence>
<keyword evidence="2" id="KW-1185">Reference proteome</keyword>
<dbReference type="Proteomes" id="UP000006643">
    <property type="component" value="Unassembled WGS sequence"/>
</dbReference>
<protein>
    <submittedName>
        <fullName evidence="1">Uncharacterized protein</fullName>
    </submittedName>
</protein>
<dbReference type="KEGG" id="pif:PITG_08938"/>
<reference evidence="2" key="1">
    <citation type="journal article" date="2009" name="Nature">
        <title>Genome sequence and analysis of the Irish potato famine pathogen Phytophthora infestans.</title>
        <authorList>
            <consortium name="The Broad Institute Genome Sequencing Platform"/>
            <person name="Haas B.J."/>
            <person name="Kamoun S."/>
            <person name="Zody M.C."/>
            <person name="Jiang R.H."/>
            <person name="Handsaker R.E."/>
            <person name="Cano L.M."/>
            <person name="Grabherr M."/>
            <person name="Kodira C.D."/>
            <person name="Raffaele S."/>
            <person name="Torto-Alalibo T."/>
            <person name="Bozkurt T.O."/>
            <person name="Ah-Fong A.M."/>
            <person name="Alvarado L."/>
            <person name="Anderson V.L."/>
            <person name="Armstrong M.R."/>
            <person name="Avrova A."/>
            <person name="Baxter L."/>
            <person name="Beynon J."/>
            <person name="Boevink P.C."/>
            <person name="Bollmann S.R."/>
            <person name="Bos J.I."/>
            <person name="Bulone V."/>
            <person name="Cai G."/>
            <person name="Cakir C."/>
            <person name="Carrington J.C."/>
            <person name="Chawner M."/>
            <person name="Conti L."/>
            <person name="Costanzo S."/>
            <person name="Ewan R."/>
            <person name="Fahlgren N."/>
            <person name="Fischbach M.A."/>
            <person name="Fugelstad J."/>
            <person name="Gilroy E.M."/>
            <person name="Gnerre S."/>
            <person name="Green P.J."/>
            <person name="Grenville-Briggs L.J."/>
            <person name="Griffith J."/>
            <person name="Grunwald N.J."/>
            <person name="Horn K."/>
            <person name="Horner N.R."/>
            <person name="Hu C.H."/>
            <person name="Huitema E."/>
            <person name="Jeong D.H."/>
            <person name="Jones A.M."/>
            <person name="Jones J.D."/>
            <person name="Jones R.W."/>
            <person name="Karlsson E.K."/>
            <person name="Kunjeti S.G."/>
            <person name="Lamour K."/>
            <person name="Liu Z."/>
            <person name="Ma L."/>
            <person name="Maclean D."/>
            <person name="Chibucos M.C."/>
            <person name="McDonald H."/>
            <person name="McWalters J."/>
            <person name="Meijer H.J."/>
            <person name="Morgan W."/>
            <person name="Morris P.F."/>
            <person name="Munro C.A."/>
            <person name="O'Neill K."/>
            <person name="Ospina-Giraldo M."/>
            <person name="Pinzon A."/>
            <person name="Pritchard L."/>
            <person name="Ramsahoye B."/>
            <person name="Ren Q."/>
            <person name="Restrepo S."/>
            <person name="Roy S."/>
            <person name="Sadanandom A."/>
            <person name="Savidor A."/>
            <person name="Schornack S."/>
            <person name="Schwartz D.C."/>
            <person name="Schumann U.D."/>
            <person name="Schwessinger B."/>
            <person name="Seyer L."/>
            <person name="Sharpe T."/>
            <person name="Silvar C."/>
            <person name="Song J."/>
            <person name="Studholme D.J."/>
            <person name="Sykes S."/>
            <person name="Thines M."/>
            <person name="van de Vondervoort P.J."/>
            <person name="Phuntumart V."/>
            <person name="Wawra S."/>
            <person name="Weide R."/>
            <person name="Win J."/>
            <person name="Young C."/>
            <person name="Zhou S."/>
            <person name="Fry W."/>
            <person name="Meyers B.C."/>
            <person name="van West P."/>
            <person name="Ristaino J."/>
            <person name="Govers F."/>
            <person name="Birch P.R."/>
            <person name="Whisson S.C."/>
            <person name="Judelson H.S."/>
            <person name="Nusbaum C."/>
        </authorList>
    </citation>
    <scope>NUCLEOTIDE SEQUENCE [LARGE SCALE GENOMIC DNA]</scope>
    <source>
        <strain evidence="2">T30-4</strain>
    </source>
</reference>
<name>D0NDJ5_PHYIT</name>
<accession>D0NDJ5</accession>
<organism evidence="1 2">
    <name type="scientific">Phytophthora infestans (strain T30-4)</name>
    <name type="common">Potato late blight agent</name>
    <dbReference type="NCBI Taxonomy" id="403677"/>
    <lineage>
        <taxon>Eukaryota</taxon>
        <taxon>Sar</taxon>
        <taxon>Stramenopiles</taxon>
        <taxon>Oomycota</taxon>
        <taxon>Peronosporomycetes</taxon>
        <taxon>Peronosporales</taxon>
        <taxon>Peronosporaceae</taxon>
        <taxon>Phytophthora</taxon>
    </lineage>
</organism>
<evidence type="ECO:0000313" key="2">
    <source>
        <dbReference type="Proteomes" id="UP000006643"/>
    </source>
</evidence>
<dbReference type="VEuPathDB" id="FungiDB:PITG_08938"/>
<proteinExistence type="predicted"/>
<dbReference type="InParanoid" id="D0NDJ5"/>